<protein>
    <submittedName>
        <fullName evidence="1">Uncharacterized protein</fullName>
    </submittedName>
</protein>
<keyword evidence="2" id="KW-1185">Reference proteome</keyword>
<proteinExistence type="predicted"/>
<evidence type="ECO:0000313" key="1">
    <source>
        <dbReference type="EMBL" id="GCE09170.1"/>
    </source>
</evidence>
<organism evidence="1 2">
    <name type="scientific">Dictyobacter aurantiacus</name>
    <dbReference type="NCBI Taxonomy" id="1936993"/>
    <lineage>
        <taxon>Bacteria</taxon>
        <taxon>Bacillati</taxon>
        <taxon>Chloroflexota</taxon>
        <taxon>Ktedonobacteria</taxon>
        <taxon>Ktedonobacterales</taxon>
        <taxon>Dictyobacteraceae</taxon>
        <taxon>Dictyobacter</taxon>
    </lineage>
</organism>
<sequence length="53" mass="6771">MKDIFVHMQGNVIGRHFDRWRCFRHLQCRVFLHKKTQLMTFWFRKRIEKSMDM</sequence>
<comment type="caution">
    <text evidence="1">The sequence shown here is derived from an EMBL/GenBank/DDBJ whole genome shotgun (WGS) entry which is preliminary data.</text>
</comment>
<name>A0A401ZQU0_9CHLR</name>
<evidence type="ECO:0000313" key="2">
    <source>
        <dbReference type="Proteomes" id="UP000287224"/>
    </source>
</evidence>
<dbReference type="AlphaFoldDB" id="A0A401ZQU0"/>
<dbReference type="EMBL" id="BIFQ01000002">
    <property type="protein sequence ID" value="GCE09170.1"/>
    <property type="molecule type" value="Genomic_DNA"/>
</dbReference>
<gene>
    <name evidence="1" type="ORF">KDAU_64990</name>
</gene>
<accession>A0A401ZQU0</accession>
<reference evidence="2" key="1">
    <citation type="submission" date="2018-12" db="EMBL/GenBank/DDBJ databases">
        <title>Tengunoibacter tsumagoiensis gen. nov., sp. nov., Dictyobacter kobayashii sp. nov., D. alpinus sp. nov., and D. joshuensis sp. nov. and description of Dictyobacteraceae fam. nov. within the order Ktedonobacterales isolated from Tengu-no-mugimeshi.</title>
        <authorList>
            <person name="Wang C.M."/>
            <person name="Zheng Y."/>
            <person name="Sakai Y."/>
            <person name="Toyoda A."/>
            <person name="Minakuchi Y."/>
            <person name="Abe K."/>
            <person name="Yokota A."/>
            <person name="Yabe S."/>
        </authorList>
    </citation>
    <scope>NUCLEOTIDE SEQUENCE [LARGE SCALE GENOMIC DNA]</scope>
    <source>
        <strain evidence="2">S-27</strain>
    </source>
</reference>
<dbReference type="Proteomes" id="UP000287224">
    <property type="component" value="Unassembled WGS sequence"/>
</dbReference>